<comment type="subcellular location">
    <subcellularLocation>
        <location evidence="1">Membrane</location>
        <topology evidence="1">Multi-pass membrane protein</topology>
    </subcellularLocation>
</comment>
<dbReference type="Pfam" id="PF07690">
    <property type="entry name" value="MFS_1"/>
    <property type="match status" value="1"/>
</dbReference>
<feature type="transmembrane region" description="Helical" evidence="6">
    <location>
        <begin position="427"/>
        <end position="447"/>
    </location>
</feature>
<keyword evidence="4 6" id="KW-0472">Membrane</keyword>
<evidence type="ECO:0000256" key="2">
    <source>
        <dbReference type="ARBA" id="ARBA00022692"/>
    </source>
</evidence>
<dbReference type="PANTHER" id="PTHR23502">
    <property type="entry name" value="MAJOR FACILITATOR SUPERFAMILY"/>
    <property type="match status" value="1"/>
</dbReference>
<dbReference type="InterPro" id="IPR036259">
    <property type="entry name" value="MFS_trans_sf"/>
</dbReference>
<dbReference type="GO" id="GO:0022857">
    <property type="term" value="F:transmembrane transporter activity"/>
    <property type="evidence" value="ECO:0007669"/>
    <property type="project" value="InterPro"/>
</dbReference>
<organism evidence="8 9">
    <name type="scientific">Viridothelium virens</name>
    <name type="common">Speckled blister lichen</name>
    <name type="synonym">Trypethelium virens</name>
    <dbReference type="NCBI Taxonomy" id="1048519"/>
    <lineage>
        <taxon>Eukaryota</taxon>
        <taxon>Fungi</taxon>
        <taxon>Dikarya</taxon>
        <taxon>Ascomycota</taxon>
        <taxon>Pezizomycotina</taxon>
        <taxon>Dothideomycetes</taxon>
        <taxon>Dothideomycetes incertae sedis</taxon>
        <taxon>Trypetheliales</taxon>
        <taxon>Trypetheliaceae</taxon>
        <taxon>Viridothelium</taxon>
    </lineage>
</organism>
<name>A0A6A6GU19_VIRVR</name>
<keyword evidence="9" id="KW-1185">Reference proteome</keyword>
<dbReference type="AlphaFoldDB" id="A0A6A6GU19"/>
<feature type="transmembrane region" description="Helical" evidence="6">
    <location>
        <begin position="71"/>
        <end position="88"/>
    </location>
</feature>
<reference evidence="8" key="1">
    <citation type="journal article" date="2020" name="Stud. Mycol.">
        <title>101 Dothideomycetes genomes: a test case for predicting lifestyles and emergence of pathogens.</title>
        <authorList>
            <person name="Haridas S."/>
            <person name="Albert R."/>
            <person name="Binder M."/>
            <person name="Bloem J."/>
            <person name="Labutti K."/>
            <person name="Salamov A."/>
            <person name="Andreopoulos B."/>
            <person name="Baker S."/>
            <person name="Barry K."/>
            <person name="Bills G."/>
            <person name="Bluhm B."/>
            <person name="Cannon C."/>
            <person name="Castanera R."/>
            <person name="Culley D."/>
            <person name="Daum C."/>
            <person name="Ezra D."/>
            <person name="Gonzalez J."/>
            <person name="Henrissat B."/>
            <person name="Kuo A."/>
            <person name="Liang C."/>
            <person name="Lipzen A."/>
            <person name="Lutzoni F."/>
            <person name="Magnuson J."/>
            <person name="Mondo S."/>
            <person name="Nolan M."/>
            <person name="Ohm R."/>
            <person name="Pangilinan J."/>
            <person name="Park H.-J."/>
            <person name="Ramirez L."/>
            <person name="Alfaro M."/>
            <person name="Sun H."/>
            <person name="Tritt A."/>
            <person name="Yoshinaga Y."/>
            <person name="Zwiers L.-H."/>
            <person name="Turgeon B."/>
            <person name="Goodwin S."/>
            <person name="Spatafora J."/>
            <person name="Crous P."/>
            <person name="Grigoriev I."/>
        </authorList>
    </citation>
    <scope>NUCLEOTIDE SEQUENCE</scope>
    <source>
        <strain evidence="8">Tuck. ex Michener</strain>
    </source>
</reference>
<dbReference type="InterPro" id="IPR011701">
    <property type="entry name" value="MFS"/>
</dbReference>
<sequence>MQDTQNASQCPDDDWTTSPQNPANWPPTRKWAIVTLLWATIIMASIFSVAFEPAIPSMLEDFGTDSHALSAFIVSVYTIGYCIGPLITSPASELYGRMMVIYPSFLLYLVCLAICGGSTNVAMFIVFQGVMGCAGITFIISGGAIVADMIPKHRRGLAQSFLTSGTTLGPTIAGPIIGGLVAENIGWRWIFWIGMIALGSIMLVLIPILRETYPPILHARRQNTEKRTSYMPLATSSRPSEVFRNACLRPLRFLLRTRLVPILSFFTSIVNSYMLILFATLGTTFQSKYGFSPFASGLAYLGLFVGFALSQICIGLSSDAFLMRRADPIPEHRLPLLIFGASLLPGALLMYGWTIQAHTHWMAPITASGLVAAASMCLYIPVQIYFVDVYTLHAASAMGAASIVRSVISAVVPLGAEPLYNRLDYGWGFTLLAGIAFLFVLGAIYLVKWGERLRNLDKEMK</sequence>
<feature type="transmembrane region" description="Helical" evidence="6">
    <location>
        <begin position="31"/>
        <end position="51"/>
    </location>
</feature>
<dbReference type="OrthoDB" id="5296287at2759"/>
<dbReference type="InterPro" id="IPR020846">
    <property type="entry name" value="MFS_dom"/>
</dbReference>
<evidence type="ECO:0000256" key="1">
    <source>
        <dbReference type="ARBA" id="ARBA00004141"/>
    </source>
</evidence>
<evidence type="ECO:0000259" key="7">
    <source>
        <dbReference type="PROSITE" id="PS50850"/>
    </source>
</evidence>
<evidence type="ECO:0000313" key="9">
    <source>
        <dbReference type="Proteomes" id="UP000800092"/>
    </source>
</evidence>
<evidence type="ECO:0000256" key="5">
    <source>
        <dbReference type="SAM" id="MobiDB-lite"/>
    </source>
</evidence>
<dbReference type="EMBL" id="ML991868">
    <property type="protein sequence ID" value="KAF2229284.1"/>
    <property type="molecule type" value="Genomic_DNA"/>
</dbReference>
<feature type="domain" description="Major facilitator superfamily (MFS) profile" evidence="7">
    <location>
        <begin position="32"/>
        <end position="451"/>
    </location>
</feature>
<gene>
    <name evidence="8" type="ORF">EV356DRAFT_456078</name>
</gene>
<evidence type="ECO:0000256" key="3">
    <source>
        <dbReference type="ARBA" id="ARBA00022989"/>
    </source>
</evidence>
<evidence type="ECO:0000313" key="8">
    <source>
        <dbReference type="EMBL" id="KAF2229284.1"/>
    </source>
</evidence>
<keyword evidence="2 6" id="KW-0812">Transmembrane</keyword>
<feature type="transmembrane region" description="Helical" evidence="6">
    <location>
        <begin position="100"/>
        <end position="119"/>
    </location>
</feature>
<evidence type="ECO:0000256" key="4">
    <source>
        <dbReference type="ARBA" id="ARBA00023136"/>
    </source>
</evidence>
<accession>A0A6A6GU19</accession>
<feature type="region of interest" description="Disordered" evidence="5">
    <location>
        <begin position="1"/>
        <end position="24"/>
    </location>
</feature>
<dbReference type="Gene3D" id="1.20.1250.20">
    <property type="entry name" value="MFS general substrate transporter like domains"/>
    <property type="match status" value="1"/>
</dbReference>
<dbReference type="GO" id="GO:0016020">
    <property type="term" value="C:membrane"/>
    <property type="evidence" value="ECO:0007669"/>
    <property type="project" value="UniProtKB-SubCell"/>
</dbReference>
<feature type="transmembrane region" description="Helical" evidence="6">
    <location>
        <begin position="394"/>
        <end position="415"/>
    </location>
</feature>
<feature type="transmembrane region" description="Helical" evidence="6">
    <location>
        <begin position="189"/>
        <end position="209"/>
    </location>
</feature>
<feature type="transmembrane region" description="Helical" evidence="6">
    <location>
        <begin position="157"/>
        <end position="177"/>
    </location>
</feature>
<feature type="transmembrane region" description="Helical" evidence="6">
    <location>
        <begin position="334"/>
        <end position="355"/>
    </location>
</feature>
<dbReference type="SUPFAM" id="SSF103473">
    <property type="entry name" value="MFS general substrate transporter"/>
    <property type="match status" value="1"/>
</dbReference>
<dbReference type="PROSITE" id="PS50850">
    <property type="entry name" value="MFS"/>
    <property type="match status" value="1"/>
</dbReference>
<feature type="transmembrane region" description="Helical" evidence="6">
    <location>
        <begin position="125"/>
        <end position="145"/>
    </location>
</feature>
<dbReference type="PANTHER" id="PTHR23502:SF60">
    <property type="entry name" value="MAJOR FACILITATOR SUPERFAMILY (MFS) PROFILE DOMAIN-CONTAINING PROTEIN-RELATED"/>
    <property type="match status" value="1"/>
</dbReference>
<keyword evidence="3 6" id="KW-1133">Transmembrane helix</keyword>
<dbReference type="Proteomes" id="UP000800092">
    <property type="component" value="Unassembled WGS sequence"/>
</dbReference>
<protein>
    <submittedName>
        <fullName evidence="8">MFS general substrate transporter</fullName>
    </submittedName>
</protein>
<feature type="transmembrane region" description="Helical" evidence="6">
    <location>
        <begin position="259"/>
        <end position="279"/>
    </location>
</feature>
<proteinExistence type="predicted"/>
<feature type="transmembrane region" description="Helical" evidence="6">
    <location>
        <begin position="299"/>
        <end position="322"/>
    </location>
</feature>
<feature type="transmembrane region" description="Helical" evidence="6">
    <location>
        <begin position="361"/>
        <end position="382"/>
    </location>
</feature>
<evidence type="ECO:0000256" key="6">
    <source>
        <dbReference type="SAM" id="Phobius"/>
    </source>
</evidence>